<protein>
    <recommendedName>
        <fullName evidence="2">Metallo-beta-lactamase domain-containing protein</fullName>
    </recommendedName>
</protein>
<dbReference type="EMBL" id="CAJOBG010005766">
    <property type="protein sequence ID" value="CAF4164847.1"/>
    <property type="molecule type" value="Genomic_DNA"/>
</dbReference>
<feature type="chain" id="PRO_5035610213" description="Metallo-beta-lactamase domain-containing protein" evidence="1">
    <location>
        <begin position="20"/>
        <end position="364"/>
    </location>
</feature>
<keyword evidence="7" id="KW-1185">Reference proteome</keyword>
<dbReference type="EMBL" id="CAJOBF010003904">
    <property type="protein sequence ID" value="CAF4114912.1"/>
    <property type="molecule type" value="Genomic_DNA"/>
</dbReference>
<sequence>MVILFIYVLLLVLPSSVSASSSITFGSVIVTQVQDALAPRESSNDYVITSKKSYEGFFVDSGFTNSTTTQMISIYQQQIRSNSKPPKFVFITHGHPDHLAGLSLIKKIYPTTPTYVTTEQVAGEALKWMNFTCTNGFISIDQCNIDFKRVLRVLTSPRTQLTFNDTSVELSALNVLVKGESSYAGFLGISTSSKDYLLFTGDAITIRSHLWVSNFFDTNQLPSSDDALCAWTGNMKTSVCDLQLAGRKATIFPGHGPISGPLNYTKDISRNIAWLRTLRNLTFNSCNTTYVWSQMIRLYPDFGEKHLAASGGLTTHIPADANSVNCNCINDSPTICPVYKAPPTCPYLDINESDTTLACDIRYT</sequence>
<dbReference type="Pfam" id="PF00753">
    <property type="entry name" value="Lactamase_B"/>
    <property type="match status" value="1"/>
</dbReference>
<evidence type="ECO:0000313" key="4">
    <source>
        <dbReference type="EMBL" id="CAF2094154.1"/>
    </source>
</evidence>
<accession>A0A816T5Y5</accession>
<keyword evidence="1" id="KW-0732">Signal</keyword>
<dbReference type="EMBL" id="CAJNRF010004211">
    <property type="protein sequence ID" value="CAF2057416.1"/>
    <property type="molecule type" value="Genomic_DNA"/>
</dbReference>
<evidence type="ECO:0000259" key="2">
    <source>
        <dbReference type="Pfam" id="PF00753"/>
    </source>
</evidence>
<evidence type="ECO:0000313" key="3">
    <source>
        <dbReference type="EMBL" id="CAF2057416.1"/>
    </source>
</evidence>
<feature type="signal peptide" evidence="1">
    <location>
        <begin position="1"/>
        <end position="19"/>
    </location>
</feature>
<evidence type="ECO:0000256" key="1">
    <source>
        <dbReference type="SAM" id="SignalP"/>
    </source>
</evidence>
<dbReference type="Proteomes" id="UP000663887">
    <property type="component" value="Unassembled WGS sequence"/>
</dbReference>
<dbReference type="Proteomes" id="UP000663866">
    <property type="component" value="Unassembled WGS sequence"/>
</dbReference>
<dbReference type="Proteomes" id="UP000663842">
    <property type="component" value="Unassembled WGS sequence"/>
</dbReference>
<comment type="caution">
    <text evidence="4">The sequence shown here is derived from an EMBL/GenBank/DDBJ whole genome shotgun (WGS) entry which is preliminary data.</text>
</comment>
<reference evidence="4" key="1">
    <citation type="submission" date="2021-02" db="EMBL/GenBank/DDBJ databases">
        <authorList>
            <person name="Nowell W R."/>
        </authorList>
    </citation>
    <scope>NUCLEOTIDE SEQUENCE</scope>
</reference>
<name>A0A816T5Y5_9BILA</name>
<organism evidence="4 8">
    <name type="scientific">Rotaria magnacalcarata</name>
    <dbReference type="NCBI Taxonomy" id="392030"/>
    <lineage>
        <taxon>Eukaryota</taxon>
        <taxon>Metazoa</taxon>
        <taxon>Spiralia</taxon>
        <taxon>Gnathifera</taxon>
        <taxon>Rotifera</taxon>
        <taxon>Eurotatoria</taxon>
        <taxon>Bdelloidea</taxon>
        <taxon>Philodinida</taxon>
        <taxon>Philodinidae</taxon>
        <taxon>Rotaria</taxon>
    </lineage>
</organism>
<dbReference type="SUPFAM" id="SSF56281">
    <property type="entry name" value="Metallo-hydrolase/oxidoreductase"/>
    <property type="match status" value="1"/>
</dbReference>
<gene>
    <name evidence="6" type="ORF">OVN521_LOCUS24353</name>
    <name evidence="5" type="ORF">UXM345_LOCUS23057</name>
    <name evidence="3" type="ORF">WKI299_LOCUS11445</name>
    <name evidence="4" type="ORF">XDN619_LOCUS17338</name>
</gene>
<evidence type="ECO:0000313" key="5">
    <source>
        <dbReference type="EMBL" id="CAF4114912.1"/>
    </source>
</evidence>
<dbReference type="Proteomes" id="UP000663856">
    <property type="component" value="Unassembled WGS sequence"/>
</dbReference>
<dbReference type="InterPro" id="IPR036866">
    <property type="entry name" value="RibonucZ/Hydroxyglut_hydro"/>
</dbReference>
<feature type="domain" description="Metallo-beta-lactamase" evidence="2">
    <location>
        <begin position="43"/>
        <end position="124"/>
    </location>
</feature>
<dbReference type="InterPro" id="IPR001279">
    <property type="entry name" value="Metallo-B-lactamas"/>
</dbReference>
<dbReference type="EMBL" id="CAJNRG010007323">
    <property type="protein sequence ID" value="CAF2094154.1"/>
    <property type="molecule type" value="Genomic_DNA"/>
</dbReference>
<evidence type="ECO:0000313" key="7">
    <source>
        <dbReference type="Proteomes" id="UP000663866"/>
    </source>
</evidence>
<evidence type="ECO:0000313" key="6">
    <source>
        <dbReference type="EMBL" id="CAF4164847.1"/>
    </source>
</evidence>
<dbReference type="AlphaFoldDB" id="A0A816T5Y5"/>
<evidence type="ECO:0000313" key="8">
    <source>
        <dbReference type="Proteomes" id="UP000663887"/>
    </source>
</evidence>
<proteinExistence type="predicted"/>
<dbReference type="Gene3D" id="3.60.15.10">
    <property type="entry name" value="Ribonuclease Z/Hydroxyacylglutathione hydrolase-like"/>
    <property type="match status" value="1"/>
</dbReference>